<evidence type="ECO:0000256" key="3">
    <source>
        <dbReference type="ARBA" id="ARBA00022448"/>
    </source>
</evidence>
<feature type="transmembrane region" description="Helical" evidence="8">
    <location>
        <begin position="32"/>
        <end position="52"/>
    </location>
</feature>
<dbReference type="KEGG" id="run:DR864_14960"/>
<evidence type="ECO:0000256" key="6">
    <source>
        <dbReference type="ARBA" id="ARBA00022989"/>
    </source>
</evidence>
<feature type="transmembrane region" description="Helical" evidence="8">
    <location>
        <begin position="143"/>
        <end position="167"/>
    </location>
</feature>
<dbReference type="PANTHER" id="PTHR21716:SF53">
    <property type="entry name" value="PERMEASE PERM-RELATED"/>
    <property type="match status" value="1"/>
</dbReference>
<dbReference type="GO" id="GO:0005886">
    <property type="term" value="C:plasma membrane"/>
    <property type="evidence" value="ECO:0007669"/>
    <property type="project" value="UniProtKB-SubCell"/>
</dbReference>
<accession>A0A344TJY6</accession>
<dbReference type="OrthoDB" id="9793390at2"/>
<dbReference type="AlphaFoldDB" id="A0A344TJY6"/>
<dbReference type="Pfam" id="PF01594">
    <property type="entry name" value="AI-2E_transport"/>
    <property type="match status" value="1"/>
</dbReference>
<evidence type="ECO:0000256" key="8">
    <source>
        <dbReference type="SAM" id="Phobius"/>
    </source>
</evidence>
<dbReference type="GO" id="GO:0055085">
    <property type="term" value="P:transmembrane transport"/>
    <property type="evidence" value="ECO:0007669"/>
    <property type="project" value="TreeGrafter"/>
</dbReference>
<evidence type="ECO:0000256" key="4">
    <source>
        <dbReference type="ARBA" id="ARBA00022475"/>
    </source>
</evidence>
<keyword evidence="6 8" id="KW-1133">Transmembrane helix</keyword>
<organism evidence="9 10">
    <name type="scientific">Runella rosea</name>
    <dbReference type="NCBI Taxonomy" id="2259595"/>
    <lineage>
        <taxon>Bacteria</taxon>
        <taxon>Pseudomonadati</taxon>
        <taxon>Bacteroidota</taxon>
        <taxon>Cytophagia</taxon>
        <taxon>Cytophagales</taxon>
        <taxon>Spirosomataceae</taxon>
        <taxon>Runella</taxon>
    </lineage>
</organism>
<proteinExistence type="inferred from homology"/>
<gene>
    <name evidence="9" type="ORF">DR864_14960</name>
</gene>
<feature type="transmembrane region" description="Helical" evidence="8">
    <location>
        <begin position="255"/>
        <end position="279"/>
    </location>
</feature>
<evidence type="ECO:0000313" key="10">
    <source>
        <dbReference type="Proteomes" id="UP000251993"/>
    </source>
</evidence>
<comment type="subcellular location">
    <subcellularLocation>
        <location evidence="1">Cell membrane</location>
        <topology evidence="1">Multi-pass membrane protein</topology>
    </subcellularLocation>
</comment>
<dbReference type="RefSeq" id="WP_114067738.1">
    <property type="nucleotide sequence ID" value="NZ_CP030850.1"/>
</dbReference>
<name>A0A344TJY6_9BACT</name>
<dbReference type="InterPro" id="IPR002549">
    <property type="entry name" value="AI-2E-like"/>
</dbReference>
<evidence type="ECO:0000256" key="5">
    <source>
        <dbReference type="ARBA" id="ARBA00022692"/>
    </source>
</evidence>
<dbReference type="PANTHER" id="PTHR21716">
    <property type="entry name" value="TRANSMEMBRANE PROTEIN"/>
    <property type="match status" value="1"/>
</dbReference>
<feature type="transmembrane region" description="Helical" evidence="8">
    <location>
        <begin position="7"/>
        <end position="26"/>
    </location>
</feature>
<feature type="transmembrane region" description="Helical" evidence="8">
    <location>
        <begin position="64"/>
        <end position="86"/>
    </location>
</feature>
<comment type="similarity">
    <text evidence="2">Belongs to the autoinducer-2 exporter (AI-2E) (TC 2.A.86) family.</text>
</comment>
<sequence length="364" mass="40146">MQKSFPFSVRLAGWLLSGVIIVYILYVLRETLVPLTFSVLFAVLLYPICALLERWRIPRIAAISFSLILFFAVLVGLIYVASVQIISFGEELPRLEKKANFWIDQGQDFLSDNFGMSRRKQLTEGRKYLTEALKNSASTLTGAVATTTGTLASAALVPLFVFFFLLYRDFFRRFFYKAFNSRHKRRVDQAIRRIYEVVQGYLVGLVSVILIVGVMNSAGLLLLGVPHAIFFGFFASCLLLIPYIGLMIGSLLPALMALVALDSPMYALGVLGVFGVIQILEGNFITPYIVGSKVSVNPLAAMIVLILGGQLWGVSGLILALPMTAILKVIFDSVDALKPFGYLLGEAEDGKPVKLPIPPSMLEE</sequence>
<keyword evidence="3" id="KW-0813">Transport</keyword>
<dbReference type="EMBL" id="CP030850">
    <property type="protein sequence ID" value="AXE18957.1"/>
    <property type="molecule type" value="Genomic_DNA"/>
</dbReference>
<evidence type="ECO:0000256" key="1">
    <source>
        <dbReference type="ARBA" id="ARBA00004651"/>
    </source>
</evidence>
<protein>
    <submittedName>
        <fullName evidence="9">AI-2E family transporter</fullName>
    </submittedName>
</protein>
<keyword evidence="5 8" id="KW-0812">Transmembrane</keyword>
<reference evidence="9 10" key="1">
    <citation type="submission" date="2018-07" db="EMBL/GenBank/DDBJ databases">
        <title>Genome sequencing of Runella.</title>
        <authorList>
            <person name="Baek M.-G."/>
            <person name="Yi H."/>
        </authorList>
    </citation>
    <scope>NUCLEOTIDE SEQUENCE [LARGE SCALE GENOMIC DNA]</scope>
    <source>
        <strain evidence="9 10">HYN0085</strain>
    </source>
</reference>
<feature type="transmembrane region" description="Helical" evidence="8">
    <location>
        <begin position="201"/>
        <end position="223"/>
    </location>
</feature>
<feature type="transmembrane region" description="Helical" evidence="8">
    <location>
        <begin position="299"/>
        <end position="321"/>
    </location>
</feature>
<evidence type="ECO:0000256" key="7">
    <source>
        <dbReference type="ARBA" id="ARBA00023136"/>
    </source>
</evidence>
<keyword evidence="10" id="KW-1185">Reference proteome</keyword>
<keyword evidence="7 8" id="KW-0472">Membrane</keyword>
<keyword evidence="4" id="KW-1003">Cell membrane</keyword>
<evidence type="ECO:0000256" key="2">
    <source>
        <dbReference type="ARBA" id="ARBA00009773"/>
    </source>
</evidence>
<dbReference type="Proteomes" id="UP000251993">
    <property type="component" value="Chromosome"/>
</dbReference>
<evidence type="ECO:0000313" key="9">
    <source>
        <dbReference type="EMBL" id="AXE18957.1"/>
    </source>
</evidence>